<comment type="caution">
    <text evidence="2">The sequence shown here is derived from an EMBL/GenBank/DDBJ whole genome shotgun (WGS) entry which is preliminary data.</text>
</comment>
<accession>A0A9D4PII0</accession>
<organism evidence="2 3">
    <name type="scientific">Rhipicephalus sanguineus</name>
    <name type="common">Brown dog tick</name>
    <name type="synonym">Ixodes sanguineus</name>
    <dbReference type="NCBI Taxonomy" id="34632"/>
    <lineage>
        <taxon>Eukaryota</taxon>
        <taxon>Metazoa</taxon>
        <taxon>Ecdysozoa</taxon>
        <taxon>Arthropoda</taxon>
        <taxon>Chelicerata</taxon>
        <taxon>Arachnida</taxon>
        <taxon>Acari</taxon>
        <taxon>Parasitiformes</taxon>
        <taxon>Ixodida</taxon>
        <taxon>Ixodoidea</taxon>
        <taxon>Ixodidae</taxon>
        <taxon>Rhipicephalinae</taxon>
        <taxon>Rhipicephalus</taxon>
        <taxon>Rhipicephalus</taxon>
    </lineage>
</organism>
<reference evidence="2" key="1">
    <citation type="journal article" date="2020" name="Cell">
        <title>Large-Scale Comparative Analyses of Tick Genomes Elucidate Their Genetic Diversity and Vector Capacities.</title>
        <authorList>
            <consortium name="Tick Genome and Microbiome Consortium (TIGMIC)"/>
            <person name="Jia N."/>
            <person name="Wang J."/>
            <person name="Shi W."/>
            <person name="Du L."/>
            <person name="Sun Y."/>
            <person name="Zhan W."/>
            <person name="Jiang J.F."/>
            <person name="Wang Q."/>
            <person name="Zhang B."/>
            <person name="Ji P."/>
            <person name="Bell-Sakyi L."/>
            <person name="Cui X.M."/>
            <person name="Yuan T.T."/>
            <person name="Jiang B.G."/>
            <person name="Yang W.F."/>
            <person name="Lam T.T."/>
            <person name="Chang Q.C."/>
            <person name="Ding S.J."/>
            <person name="Wang X.J."/>
            <person name="Zhu J.G."/>
            <person name="Ruan X.D."/>
            <person name="Zhao L."/>
            <person name="Wei J.T."/>
            <person name="Ye R.Z."/>
            <person name="Que T.C."/>
            <person name="Du C.H."/>
            <person name="Zhou Y.H."/>
            <person name="Cheng J.X."/>
            <person name="Dai P.F."/>
            <person name="Guo W.B."/>
            <person name="Han X.H."/>
            <person name="Huang E.J."/>
            <person name="Li L.F."/>
            <person name="Wei W."/>
            <person name="Gao Y.C."/>
            <person name="Liu J.Z."/>
            <person name="Shao H.Z."/>
            <person name="Wang X."/>
            <person name="Wang C.C."/>
            <person name="Yang T.C."/>
            <person name="Huo Q.B."/>
            <person name="Li W."/>
            <person name="Chen H.Y."/>
            <person name="Chen S.E."/>
            <person name="Zhou L.G."/>
            <person name="Ni X.B."/>
            <person name="Tian J.H."/>
            <person name="Sheng Y."/>
            <person name="Liu T."/>
            <person name="Pan Y.S."/>
            <person name="Xia L.Y."/>
            <person name="Li J."/>
            <person name="Zhao F."/>
            <person name="Cao W.C."/>
        </authorList>
    </citation>
    <scope>NUCLEOTIDE SEQUENCE</scope>
    <source>
        <strain evidence="2">Rsan-2018</strain>
    </source>
</reference>
<protein>
    <submittedName>
        <fullName evidence="2">Uncharacterized protein</fullName>
    </submittedName>
</protein>
<gene>
    <name evidence="2" type="ORF">HPB52_007816</name>
</gene>
<keyword evidence="3" id="KW-1185">Reference proteome</keyword>
<sequence length="92" mass="10589">MSPEYGTAYPAPCRVTRLSNGYEPSSSQTVEPRKHRTEVPGQKTYEVKRLLKEHYSPRSSVIAERCKSDRRVQQEGQSVEGFIVELKHLVRK</sequence>
<dbReference type="EMBL" id="JABSTV010001253">
    <property type="protein sequence ID" value="KAH7943413.1"/>
    <property type="molecule type" value="Genomic_DNA"/>
</dbReference>
<dbReference type="Proteomes" id="UP000821837">
    <property type="component" value="Unassembled WGS sequence"/>
</dbReference>
<evidence type="ECO:0000256" key="1">
    <source>
        <dbReference type="SAM" id="MobiDB-lite"/>
    </source>
</evidence>
<dbReference type="VEuPathDB" id="VectorBase:RSAN_033631"/>
<evidence type="ECO:0000313" key="3">
    <source>
        <dbReference type="Proteomes" id="UP000821837"/>
    </source>
</evidence>
<name>A0A9D4PII0_RHISA</name>
<reference evidence="2" key="2">
    <citation type="submission" date="2021-09" db="EMBL/GenBank/DDBJ databases">
        <authorList>
            <person name="Jia N."/>
            <person name="Wang J."/>
            <person name="Shi W."/>
            <person name="Du L."/>
            <person name="Sun Y."/>
            <person name="Zhan W."/>
            <person name="Jiang J."/>
            <person name="Wang Q."/>
            <person name="Zhang B."/>
            <person name="Ji P."/>
            <person name="Sakyi L.B."/>
            <person name="Cui X."/>
            <person name="Yuan T."/>
            <person name="Jiang B."/>
            <person name="Yang W."/>
            <person name="Lam T.T.-Y."/>
            <person name="Chang Q."/>
            <person name="Ding S."/>
            <person name="Wang X."/>
            <person name="Zhu J."/>
            <person name="Ruan X."/>
            <person name="Zhao L."/>
            <person name="Wei J."/>
            <person name="Que T."/>
            <person name="Du C."/>
            <person name="Cheng J."/>
            <person name="Dai P."/>
            <person name="Han X."/>
            <person name="Huang E."/>
            <person name="Gao Y."/>
            <person name="Liu J."/>
            <person name="Shao H."/>
            <person name="Ye R."/>
            <person name="Li L."/>
            <person name="Wei W."/>
            <person name="Wang X."/>
            <person name="Wang C."/>
            <person name="Huo Q."/>
            <person name="Li W."/>
            <person name="Guo W."/>
            <person name="Chen H."/>
            <person name="Chen S."/>
            <person name="Zhou L."/>
            <person name="Zhou L."/>
            <person name="Ni X."/>
            <person name="Tian J."/>
            <person name="Zhou Y."/>
            <person name="Sheng Y."/>
            <person name="Liu T."/>
            <person name="Pan Y."/>
            <person name="Xia L."/>
            <person name="Li J."/>
            <person name="Zhao F."/>
            <person name="Cao W."/>
        </authorList>
    </citation>
    <scope>NUCLEOTIDE SEQUENCE</scope>
    <source>
        <strain evidence="2">Rsan-2018</strain>
        <tissue evidence="2">Larvae</tissue>
    </source>
</reference>
<feature type="region of interest" description="Disordered" evidence="1">
    <location>
        <begin position="16"/>
        <end position="39"/>
    </location>
</feature>
<evidence type="ECO:0000313" key="2">
    <source>
        <dbReference type="EMBL" id="KAH7943413.1"/>
    </source>
</evidence>
<dbReference type="AlphaFoldDB" id="A0A9D4PII0"/>
<feature type="compositionally biased region" description="Polar residues" evidence="1">
    <location>
        <begin position="17"/>
        <end position="30"/>
    </location>
</feature>
<proteinExistence type="predicted"/>